<evidence type="ECO:0000313" key="3">
    <source>
        <dbReference type="Proteomes" id="UP001597168"/>
    </source>
</evidence>
<gene>
    <name evidence="2" type="ORF">ACFQ3T_10650</name>
</gene>
<organism evidence="2 3">
    <name type="scientific">Saccharothrix hoggarensis</name>
    <dbReference type="NCBI Taxonomy" id="913853"/>
    <lineage>
        <taxon>Bacteria</taxon>
        <taxon>Bacillati</taxon>
        <taxon>Actinomycetota</taxon>
        <taxon>Actinomycetes</taxon>
        <taxon>Pseudonocardiales</taxon>
        <taxon>Pseudonocardiaceae</taxon>
        <taxon>Saccharothrix</taxon>
    </lineage>
</organism>
<proteinExistence type="predicted"/>
<feature type="coiled-coil region" evidence="1">
    <location>
        <begin position="317"/>
        <end position="365"/>
    </location>
</feature>
<comment type="caution">
    <text evidence="2">The sequence shown here is derived from an EMBL/GenBank/DDBJ whole genome shotgun (WGS) entry which is preliminary data.</text>
</comment>
<keyword evidence="1" id="KW-0175">Coiled coil</keyword>
<name>A0ABW3QRZ5_9PSEU</name>
<evidence type="ECO:0000256" key="1">
    <source>
        <dbReference type="SAM" id="Coils"/>
    </source>
</evidence>
<dbReference type="RefSeq" id="WP_380722860.1">
    <property type="nucleotide sequence ID" value="NZ_JBHTLK010000040.1"/>
</dbReference>
<keyword evidence="3" id="KW-1185">Reference proteome</keyword>
<reference evidence="3" key="1">
    <citation type="journal article" date="2019" name="Int. J. Syst. Evol. Microbiol.">
        <title>The Global Catalogue of Microorganisms (GCM) 10K type strain sequencing project: providing services to taxonomists for standard genome sequencing and annotation.</title>
        <authorList>
            <consortium name="The Broad Institute Genomics Platform"/>
            <consortium name="The Broad Institute Genome Sequencing Center for Infectious Disease"/>
            <person name="Wu L."/>
            <person name="Ma J."/>
        </authorList>
    </citation>
    <scope>NUCLEOTIDE SEQUENCE [LARGE SCALE GENOMIC DNA]</scope>
    <source>
        <strain evidence="3">CCUG 60214</strain>
    </source>
</reference>
<sequence length="559" mass="61709">MATLYRAMWNDDRPSLVDDVRRTVLEWVDFKSGGQVERLLGSGSTKDGAMRLKVEHEQDHRDGASVRSALRVSFVESQENGSQWIMRVRGWVCSRDDGPGTDGWLWTDVDAVSHDSLDGVTIAAPRFVRSLLAEGGRPRRGDVPLSASVLSFEGDSGAEALAELVTDVRRDVPVVVFAPLPPGFHHVGLPPGVTAHLQFERVVERASAMVAGMAAVCRLDEAGMVAFGSIVGPEHGVRDGAFRIYLPDMDPAVDEPWRHRYTVPARFLRYREGAGGIISRAISRRAGARRAPASYEVAARFLDSVKEAVPADAAQLLEMYEEENAELRGQVATQDHRYQDLLEDHELLESEHARLRAELATARRKLALVEPRLWEERPAEVLAVVAATPPDHADSPGEAARLAQTHLGVHLRVPDGALVDLDLIDNAVESRAWGQTAWRAFLALHAYGEALRDAEHDPGSFWTWCENSGHPHAWTATPKKLAMGESESVRSSAKLRRKRIFEVDRSVDASGRMFMEMHIKIAEGGGMLAPRIYFVPVRDQGKVHVGYFGPHKNVPNTLA</sequence>
<dbReference type="EMBL" id="JBHTLK010000040">
    <property type="protein sequence ID" value="MFD1147584.1"/>
    <property type="molecule type" value="Genomic_DNA"/>
</dbReference>
<protein>
    <submittedName>
        <fullName evidence="2">Uncharacterized protein</fullName>
    </submittedName>
</protein>
<accession>A0ABW3QRZ5</accession>
<evidence type="ECO:0000313" key="2">
    <source>
        <dbReference type="EMBL" id="MFD1147584.1"/>
    </source>
</evidence>
<dbReference type="Proteomes" id="UP001597168">
    <property type="component" value="Unassembled WGS sequence"/>
</dbReference>